<organism evidence="1 2">
    <name type="scientific">Sporanaerobium hydrogeniformans</name>
    <dbReference type="NCBI Taxonomy" id="3072179"/>
    <lineage>
        <taxon>Bacteria</taxon>
        <taxon>Bacillati</taxon>
        <taxon>Bacillota</taxon>
        <taxon>Clostridia</taxon>
        <taxon>Lachnospirales</taxon>
        <taxon>Lachnospiraceae</taxon>
        <taxon>Sporanaerobium</taxon>
    </lineage>
</organism>
<protein>
    <submittedName>
        <fullName evidence="1">Uncharacterized protein</fullName>
    </submittedName>
</protein>
<evidence type="ECO:0000313" key="2">
    <source>
        <dbReference type="Proteomes" id="UP000224460"/>
    </source>
</evidence>
<accession>A0AC61D9B1</accession>
<sequence length="220" mass="24578">MKKILLLNGGTRKTGSSSMFLTELKQIMEGKKHQVNILHVIDELDGKLTLEALVEAIEESDLIGISCSCFVNTLASPTIECLEKLLEVEEGVFKNKQIFVIAHGGMPYLDVHEHIVKVIDCFAEKKKMIFLGGLICGLTPLINGKPLDEGNFVSKRIKKAFMQLSEEVLSGKSISKATQKQIFFKIPYLAQYPLATFLTHTCIKDRLAHGINLKDIYKNI</sequence>
<dbReference type="Proteomes" id="UP000224460">
    <property type="component" value="Unassembled WGS sequence"/>
</dbReference>
<reference evidence="1" key="1">
    <citation type="submission" date="2017-10" db="EMBL/GenBank/DDBJ databases">
        <title>Genome sequence of cellulolytic Lachnospiraceae bacterium XHS1971 isolated from hotspring sediment.</title>
        <authorList>
            <person name="Vasudevan G."/>
            <person name="Joshi A.J."/>
            <person name="Hivarkar S."/>
            <person name="Lanjekar V.B."/>
            <person name="Dhakephalkar P.K."/>
            <person name="Dagar S."/>
        </authorList>
    </citation>
    <scope>NUCLEOTIDE SEQUENCE</scope>
    <source>
        <strain evidence="1">XHS1971</strain>
    </source>
</reference>
<keyword evidence="2" id="KW-1185">Reference proteome</keyword>
<evidence type="ECO:0000313" key="1">
    <source>
        <dbReference type="EMBL" id="PHV69326.1"/>
    </source>
</evidence>
<proteinExistence type="predicted"/>
<dbReference type="EMBL" id="PEDL01000033">
    <property type="protein sequence ID" value="PHV69326.1"/>
    <property type="molecule type" value="Genomic_DNA"/>
</dbReference>
<gene>
    <name evidence="1" type="ORF">CS063_16385</name>
</gene>
<comment type="caution">
    <text evidence="1">The sequence shown here is derived from an EMBL/GenBank/DDBJ whole genome shotgun (WGS) entry which is preliminary data.</text>
</comment>
<name>A0AC61D9B1_9FIRM</name>